<dbReference type="PRINTS" id="PR00260">
    <property type="entry name" value="CHEMTRNSDUCR"/>
</dbReference>
<keyword evidence="2" id="KW-1003">Cell membrane</keyword>
<dbReference type="eggNOG" id="COG0840">
    <property type="taxonomic scope" value="Bacteria"/>
</dbReference>
<proteinExistence type="inferred from homology"/>
<dbReference type="HOGENOM" id="CLU_000445_107_27_5"/>
<dbReference type="InterPro" id="IPR004089">
    <property type="entry name" value="MCPsignal_dom"/>
</dbReference>
<evidence type="ECO:0000256" key="9">
    <source>
        <dbReference type="PROSITE-ProRule" id="PRU00284"/>
    </source>
</evidence>
<name>Q2RV84_RHORT</name>
<dbReference type="SUPFAM" id="SSF58104">
    <property type="entry name" value="Methyl-accepting chemotaxis protein (MCP) signaling domain"/>
    <property type="match status" value="1"/>
</dbReference>
<comment type="subcellular location">
    <subcellularLocation>
        <location evidence="1">Cell inner membrane</location>
        <topology evidence="1">Multi-pass membrane protein</topology>
    </subcellularLocation>
</comment>
<dbReference type="SMART" id="SM01049">
    <property type="entry name" value="Cache_2"/>
    <property type="match status" value="1"/>
</dbReference>
<dbReference type="PROSITE" id="PS50111">
    <property type="entry name" value="CHEMOTAXIS_TRANSDUC_2"/>
    <property type="match status" value="1"/>
</dbReference>
<dbReference type="InterPro" id="IPR033480">
    <property type="entry name" value="sCache_2"/>
</dbReference>
<keyword evidence="3" id="KW-0997">Cell inner membrane</keyword>
<sequence length="559" mass="58428">MKRTYGISLKLMSTAILTVVGFTIVAGMALYQLRTTMIADRVDKLTNLTEIAEGVVKSFYNRAQSGELDEATAKKQALNALREARYAGNEYFSIFDQNGLCLMHAARPEREGRVLLEDKDANGVQIVKELVKVAAVGGGIVSYKFPHVGETTPVPKMSYGNDFKPWNWVLVTGIFIDDVDHAFYSIAARFALVLGVVMIAAVGLVIALSRNIGGGVIRLVKVTERLAARDFSVEIPATDRGDEIGQLAKAVAVLRDGAREADHLRQRQDGLKAEAEAERRRAMLSVADGFEGSVKRVADTIAGAANQLEDAAKAVSGAVDTASHQATSIAAAAEQASANVATVASAAEELTSSIQEISRQVHQSSTISTNAVKEAQNTNELVMGLAATATRIGDVVKLINDIASQTNLLALNATIEAARAGDAGKGFAVVANEVKSLANQTAKATDDISNQIGAVQSATGQAVDAIRGITGTIAQISEIGETIAAAVEEQGAATLEIARNVQQAAAGTQEVTSTLSQLSAVTAQAGSSAGGMLSDCEAMVAEAKTLRGEVAGFLSGIRA</sequence>
<feature type="domain" description="Methyl-accepting transducer" evidence="11">
    <location>
        <begin position="297"/>
        <end position="533"/>
    </location>
</feature>
<dbReference type="PATRIC" id="fig|269796.9.peg.1222"/>
<dbReference type="InterPro" id="IPR004090">
    <property type="entry name" value="Chemotax_Me-accpt_rcpt"/>
</dbReference>
<organism evidence="14 15">
    <name type="scientific">Rhodospirillum rubrum (strain ATCC 11170 / ATH 1.1.1 / DSM 467 / LMG 4362 / NCIMB 8255 / S1)</name>
    <dbReference type="NCBI Taxonomy" id="269796"/>
    <lineage>
        <taxon>Bacteria</taxon>
        <taxon>Pseudomonadati</taxon>
        <taxon>Pseudomonadota</taxon>
        <taxon>Alphaproteobacteria</taxon>
        <taxon>Rhodospirillales</taxon>
        <taxon>Rhodospirillaceae</taxon>
        <taxon>Rhodospirillum</taxon>
    </lineage>
</organism>
<keyword evidence="4 10" id="KW-0812">Transmembrane</keyword>
<feature type="transmembrane region" description="Helical" evidence="10">
    <location>
        <begin position="12"/>
        <end position="31"/>
    </location>
</feature>
<dbReference type="PROSITE" id="PS50192">
    <property type="entry name" value="T_SNARE"/>
    <property type="match status" value="1"/>
</dbReference>
<reference evidence="14 15" key="1">
    <citation type="journal article" date="2011" name="Stand. Genomic Sci.">
        <title>Complete genome sequence of Rhodospirillum rubrum type strain (S1).</title>
        <authorList>
            <person name="Munk A.C."/>
            <person name="Copeland A."/>
            <person name="Lucas S."/>
            <person name="Lapidus A."/>
            <person name="Del Rio T.G."/>
            <person name="Barry K."/>
            <person name="Detter J.C."/>
            <person name="Hammon N."/>
            <person name="Israni S."/>
            <person name="Pitluck S."/>
            <person name="Brettin T."/>
            <person name="Bruce D."/>
            <person name="Han C."/>
            <person name="Tapia R."/>
            <person name="Gilna P."/>
            <person name="Schmutz J."/>
            <person name="Larimer F."/>
            <person name="Land M."/>
            <person name="Kyrpides N.C."/>
            <person name="Mavromatis K."/>
            <person name="Richardson P."/>
            <person name="Rohde M."/>
            <person name="Goker M."/>
            <person name="Klenk H.P."/>
            <person name="Zhang Y."/>
            <person name="Roberts G.P."/>
            <person name="Reslewic S."/>
            <person name="Schwartz D.C."/>
        </authorList>
    </citation>
    <scope>NUCLEOTIDE SEQUENCE [LARGE SCALE GENOMIC DNA]</scope>
    <source>
        <strain evidence="15">ATCC 11170 / ATH 1.1.1 / DSM 467 / LMG 4362 / NCIMB 8255 / S1</strain>
    </source>
</reference>
<dbReference type="Gene3D" id="6.10.340.10">
    <property type="match status" value="1"/>
</dbReference>
<feature type="domain" description="HAMP" evidence="13">
    <location>
        <begin position="210"/>
        <end position="263"/>
    </location>
</feature>
<protein>
    <submittedName>
        <fullName evidence="14">Chemotaxis sensory transducer</fullName>
    </submittedName>
</protein>
<dbReference type="STRING" id="269796.Rru_A1160"/>
<evidence type="ECO:0000256" key="8">
    <source>
        <dbReference type="ARBA" id="ARBA00029447"/>
    </source>
</evidence>
<evidence type="ECO:0000256" key="1">
    <source>
        <dbReference type="ARBA" id="ARBA00004429"/>
    </source>
</evidence>
<evidence type="ECO:0000256" key="10">
    <source>
        <dbReference type="SAM" id="Phobius"/>
    </source>
</evidence>
<dbReference type="Pfam" id="PF00015">
    <property type="entry name" value="MCPsignal"/>
    <property type="match status" value="1"/>
</dbReference>
<dbReference type="InterPro" id="IPR003660">
    <property type="entry name" value="HAMP_dom"/>
</dbReference>
<dbReference type="Gene3D" id="3.30.450.20">
    <property type="entry name" value="PAS domain"/>
    <property type="match status" value="1"/>
</dbReference>
<dbReference type="EnsemblBacteria" id="ABC21961">
    <property type="protein sequence ID" value="ABC21961"/>
    <property type="gene ID" value="Rru_A1160"/>
</dbReference>
<dbReference type="InterPro" id="IPR000727">
    <property type="entry name" value="T_SNARE_dom"/>
</dbReference>
<dbReference type="AlphaFoldDB" id="Q2RV84"/>
<keyword evidence="5 10" id="KW-1133">Transmembrane helix</keyword>
<evidence type="ECO:0000256" key="5">
    <source>
        <dbReference type="ARBA" id="ARBA00022989"/>
    </source>
</evidence>
<dbReference type="Proteomes" id="UP000001929">
    <property type="component" value="Chromosome"/>
</dbReference>
<dbReference type="SMART" id="SM00304">
    <property type="entry name" value="HAMP"/>
    <property type="match status" value="1"/>
</dbReference>
<evidence type="ECO:0000256" key="6">
    <source>
        <dbReference type="ARBA" id="ARBA00023136"/>
    </source>
</evidence>
<comment type="similarity">
    <text evidence="8">Belongs to the methyl-accepting chemotaxis (MCP) protein family.</text>
</comment>
<keyword evidence="15" id="KW-1185">Reference proteome</keyword>
<evidence type="ECO:0000256" key="7">
    <source>
        <dbReference type="ARBA" id="ARBA00023224"/>
    </source>
</evidence>
<dbReference type="PhylomeDB" id="Q2RV84"/>
<evidence type="ECO:0000256" key="2">
    <source>
        <dbReference type="ARBA" id="ARBA00022475"/>
    </source>
</evidence>
<evidence type="ECO:0000259" key="13">
    <source>
        <dbReference type="PROSITE" id="PS50885"/>
    </source>
</evidence>
<dbReference type="GO" id="GO:0007165">
    <property type="term" value="P:signal transduction"/>
    <property type="evidence" value="ECO:0007669"/>
    <property type="project" value="UniProtKB-KW"/>
</dbReference>
<evidence type="ECO:0000313" key="14">
    <source>
        <dbReference type="EMBL" id="ABC21961.1"/>
    </source>
</evidence>
<dbReference type="CDD" id="cd06225">
    <property type="entry name" value="HAMP"/>
    <property type="match status" value="1"/>
</dbReference>
<dbReference type="PROSITE" id="PS50885">
    <property type="entry name" value="HAMP"/>
    <property type="match status" value="1"/>
</dbReference>
<evidence type="ECO:0000313" key="15">
    <source>
        <dbReference type="Proteomes" id="UP000001929"/>
    </source>
</evidence>
<feature type="domain" description="T-SNARE coiled-coil homology" evidence="12">
    <location>
        <begin position="456"/>
        <end position="518"/>
    </location>
</feature>
<gene>
    <name evidence="14" type="ordered locus">Rru_A1160</name>
</gene>
<feature type="transmembrane region" description="Helical" evidence="10">
    <location>
        <begin position="190"/>
        <end position="209"/>
    </location>
</feature>
<dbReference type="GO" id="GO:0004888">
    <property type="term" value="F:transmembrane signaling receptor activity"/>
    <property type="evidence" value="ECO:0007669"/>
    <property type="project" value="InterPro"/>
</dbReference>
<dbReference type="GO" id="GO:0005886">
    <property type="term" value="C:plasma membrane"/>
    <property type="evidence" value="ECO:0007669"/>
    <property type="project" value="UniProtKB-SubCell"/>
</dbReference>
<dbReference type="GO" id="GO:0006935">
    <property type="term" value="P:chemotaxis"/>
    <property type="evidence" value="ECO:0007669"/>
    <property type="project" value="InterPro"/>
</dbReference>
<keyword evidence="6 10" id="KW-0472">Membrane</keyword>
<dbReference type="PANTHER" id="PTHR32089:SF112">
    <property type="entry name" value="LYSOZYME-LIKE PROTEIN-RELATED"/>
    <property type="match status" value="1"/>
</dbReference>
<dbReference type="Gene3D" id="1.10.287.950">
    <property type="entry name" value="Methyl-accepting chemotaxis protein"/>
    <property type="match status" value="1"/>
</dbReference>
<dbReference type="Pfam" id="PF00672">
    <property type="entry name" value="HAMP"/>
    <property type="match status" value="1"/>
</dbReference>
<evidence type="ECO:0000259" key="12">
    <source>
        <dbReference type="PROSITE" id="PS50192"/>
    </source>
</evidence>
<dbReference type="EMBL" id="CP000230">
    <property type="protein sequence ID" value="ABC21961.1"/>
    <property type="molecule type" value="Genomic_DNA"/>
</dbReference>
<dbReference type="PANTHER" id="PTHR32089">
    <property type="entry name" value="METHYL-ACCEPTING CHEMOTAXIS PROTEIN MCPB"/>
    <property type="match status" value="1"/>
</dbReference>
<evidence type="ECO:0000256" key="4">
    <source>
        <dbReference type="ARBA" id="ARBA00022692"/>
    </source>
</evidence>
<evidence type="ECO:0000256" key="3">
    <source>
        <dbReference type="ARBA" id="ARBA00022519"/>
    </source>
</evidence>
<dbReference type="SMART" id="SM00283">
    <property type="entry name" value="MA"/>
    <property type="match status" value="1"/>
</dbReference>
<evidence type="ECO:0000259" key="11">
    <source>
        <dbReference type="PROSITE" id="PS50111"/>
    </source>
</evidence>
<keyword evidence="7 9" id="KW-0807">Transducer</keyword>
<accession>Q2RV84</accession>
<dbReference type="Pfam" id="PF17200">
    <property type="entry name" value="sCache_2"/>
    <property type="match status" value="1"/>
</dbReference>
<dbReference type="KEGG" id="rru:Rru_A1160"/>